<dbReference type="Pfam" id="PF14200">
    <property type="entry name" value="RicinB_lectin_2"/>
    <property type="match status" value="1"/>
</dbReference>
<keyword evidence="4" id="KW-1185">Reference proteome</keyword>
<evidence type="ECO:0000256" key="1">
    <source>
        <dbReference type="SAM" id="MobiDB-lite"/>
    </source>
</evidence>
<evidence type="ECO:0000259" key="2">
    <source>
        <dbReference type="Pfam" id="PF14200"/>
    </source>
</evidence>
<proteinExistence type="predicted"/>
<dbReference type="CDD" id="cd23422">
    <property type="entry name" value="beta-trefoil_Ricin_MPL_CNL"/>
    <property type="match status" value="1"/>
</dbReference>
<dbReference type="Gene3D" id="3.40.630.30">
    <property type="match status" value="1"/>
</dbReference>
<accession>A0AAD5V710</accession>
<dbReference type="AlphaFoldDB" id="A0AAD5V710"/>
<sequence length="321" mass="36070">MAQITSGGTYRLINAKGGTALDLSGGDNKSIIGYDYHGGENQRWVLEWQGEGYYIRSSGSGKYLTIEGNARDGLPVIGAHHPTLWDIRPDEEDGSVHRSVAVHSSLRSLDHLLTLHLPARIFLHGTPFNIDLTDYGNPTPGTPIQLWGKWNSQNQCWRFEHLIVALKILQIQSETSNRDNKNRYFEMAEPYDVNFCFPVKELENDRIKLTPFVPSLYGERYFEATLPTPEIYDFLPFGPYASSETFINEVIYGRVQKDPGIILFSILDKTKPSRDQGIVEGSFAGLIGLLNTNPNNLTTELDSSSSFATSNEHMLRRTQQG</sequence>
<reference evidence="3" key="1">
    <citation type="submission" date="2022-07" db="EMBL/GenBank/DDBJ databases">
        <title>Genome Sequence of Physisporinus lineatus.</title>
        <authorList>
            <person name="Buettner E."/>
        </authorList>
    </citation>
    <scope>NUCLEOTIDE SEQUENCE</scope>
    <source>
        <strain evidence="3">VT162</strain>
    </source>
</reference>
<dbReference type="Gene3D" id="2.80.10.50">
    <property type="match status" value="1"/>
</dbReference>
<dbReference type="EMBL" id="JANAWD010000132">
    <property type="protein sequence ID" value="KAJ3486094.1"/>
    <property type="molecule type" value="Genomic_DNA"/>
</dbReference>
<dbReference type="InterPro" id="IPR000772">
    <property type="entry name" value="Ricin_B_lectin"/>
</dbReference>
<protein>
    <recommendedName>
        <fullName evidence="2">Ricin B lectin domain-containing protein</fullName>
    </recommendedName>
</protein>
<evidence type="ECO:0000313" key="3">
    <source>
        <dbReference type="EMBL" id="KAJ3486094.1"/>
    </source>
</evidence>
<feature type="domain" description="Ricin B lectin" evidence="2">
    <location>
        <begin position="6"/>
        <end position="77"/>
    </location>
</feature>
<evidence type="ECO:0000313" key="4">
    <source>
        <dbReference type="Proteomes" id="UP001212997"/>
    </source>
</evidence>
<feature type="region of interest" description="Disordered" evidence="1">
    <location>
        <begin position="302"/>
        <end position="321"/>
    </location>
</feature>
<organism evidence="3 4">
    <name type="scientific">Meripilus lineatus</name>
    <dbReference type="NCBI Taxonomy" id="2056292"/>
    <lineage>
        <taxon>Eukaryota</taxon>
        <taxon>Fungi</taxon>
        <taxon>Dikarya</taxon>
        <taxon>Basidiomycota</taxon>
        <taxon>Agaricomycotina</taxon>
        <taxon>Agaricomycetes</taxon>
        <taxon>Polyporales</taxon>
        <taxon>Meripilaceae</taxon>
        <taxon>Meripilus</taxon>
    </lineage>
</organism>
<dbReference type="Proteomes" id="UP001212997">
    <property type="component" value="Unassembled WGS sequence"/>
</dbReference>
<name>A0AAD5V710_9APHY</name>
<comment type="caution">
    <text evidence="3">The sequence shown here is derived from an EMBL/GenBank/DDBJ whole genome shotgun (WGS) entry which is preliminary data.</text>
</comment>
<dbReference type="SUPFAM" id="SSF50370">
    <property type="entry name" value="Ricin B-like lectins"/>
    <property type="match status" value="1"/>
</dbReference>
<gene>
    <name evidence="3" type="ORF">NLI96_g4496</name>
</gene>
<dbReference type="InterPro" id="IPR035992">
    <property type="entry name" value="Ricin_B-like_lectins"/>
</dbReference>